<protein>
    <submittedName>
        <fullName evidence="3">Enoyl-CoA hydratase, mitochondrial</fullName>
    </submittedName>
</protein>
<dbReference type="InterPro" id="IPR014748">
    <property type="entry name" value="Enoyl-CoA_hydra_C"/>
</dbReference>
<keyword evidence="4" id="KW-1185">Reference proteome</keyword>
<comment type="similarity">
    <text evidence="1">Belongs to the enoyl-CoA hydratase/isomerase family.</text>
</comment>
<dbReference type="Proteomes" id="UP001174909">
    <property type="component" value="Unassembled WGS sequence"/>
</dbReference>
<comment type="caution">
    <text evidence="3">The sequence shown here is derived from an EMBL/GenBank/DDBJ whole genome shotgun (WGS) entry which is preliminary data.</text>
</comment>
<gene>
    <name evidence="3" type="ORF">GBAR_LOCUS8341</name>
</gene>
<name>A0AA35RL59_GEOBA</name>
<dbReference type="AlphaFoldDB" id="A0AA35RL59"/>
<dbReference type="FunFam" id="1.10.12.10:FF:000001">
    <property type="entry name" value="Probable enoyl-CoA hydratase, mitochondrial"/>
    <property type="match status" value="1"/>
</dbReference>
<dbReference type="InterPro" id="IPR029045">
    <property type="entry name" value="ClpP/crotonase-like_dom_sf"/>
</dbReference>
<reference evidence="3" key="1">
    <citation type="submission" date="2023-03" db="EMBL/GenBank/DDBJ databases">
        <authorList>
            <person name="Steffen K."/>
            <person name="Cardenas P."/>
        </authorList>
    </citation>
    <scope>NUCLEOTIDE SEQUENCE</scope>
</reference>
<evidence type="ECO:0000256" key="2">
    <source>
        <dbReference type="ARBA" id="ARBA00023239"/>
    </source>
</evidence>
<dbReference type="GO" id="GO:0004300">
    <property type="term" value="F:enoyl-CoA hydratase activity"/>
    <property type="evidence" value="ECO:0007669"/>
    <property type="project" value="UniProtKB-ARBA"/>
</dbReference>
<proteinExistence type="inferred from homology"/>
<keyword evidence="2" id="KW-0456">Lyase</keyword>
<dbReference type="Pfam" id="PF00378">
    <property type="entry name" value="ECH_1"/>
    <property type="match status" value="1"/>
</dbReference>
<evidence type="ECO:0000313" key="3">
    <source>
        <dbReference type="EMBL" id="CAI8013072.1"/>
    </source>
</evidence>
<dbReference type="SUPFAM" id="SSF52096">
    <property type="entry name" value="ClpP/crotonase"/>
    <property type="match status" value="1"/>
</dbReference>
<dbReference type="InterPro" id="IPR001753">
    <property type="entry name" value="Enoyl-CoA_hydra/iso"/>
</dbReference>
<sequence length="70" mass="8163">MDRVMEFAETVAMRSRRTAARLKDAVYRGIEKTLDEGLEIERAHIVEMLKSDDYKEGLTAFAERRQPVFD</sequence>
<organism evidence="3 4">
    <name type="scientific">Geodia barretti</name>
    <name type="common">Barrett's horny sponge</name>
    <dbReference type="NCBI Taxonomy" id="519541"/>
    <lineage>
        <taxon>Eukaryota</taxon>
        <taxon>Metazoa</taxon>
        <taxon>Porifera</taxon>
        <taxon>Demospongiae</taxon>
        <taxon>Heteroscleromorpha</taxon>
        <taxon>Tetractinellida</taxon>
        <taxon>Astrophorina</taxon>
        <taxon>Geodiidae</taxon>
        <taxon>Geodia</taxon>
    </lineage>
</organism>
<accession>A0AA35RL59</accession>
<evidence type="ECO:0000256" key="1">
    <source>
        <dbReference type="ARBA" id="ARBA00005254"/>
    </source>
</evidence>
<evidence type="ECO:0000313" key="4">
    <source>
        <dbReference type="Proteomes" id="UP001174909"/>
    </source>
</evidence>
<dbReference type="EMBL" id="CASHTH010001236">
    <property type="protein sequence ID" value="CAI8013072.1"/>
    <property type="molecule type" value="Genomic_DNA"/>
</dbReference>
<dbReference type="Gene3D" id="1.10.12.10">
    <property type="entry name" value="Lyase 2-enoyl-coa Hydratase, Chain A, domain 2"/>
    <property type="match status" value="1"/>
</dbReference>